<dbReference type="InterPro" id="IPR050882">
    <property type="entry name" value="Prepilin_peptidase/N-MTase"/>
</dbReference>
<gene>
    <name evidence="4" type="ORF">MUG84_08765</name>
</gene>
<keyword evidence="2" id="KW-0472">Membrane</keyword>
<dbReference type="PANTHER" id="PTHR30487">
    <property type="entry name" value="TYPE 4 PREPILIN-LIKE PROTEINS LEADER PEPTIDE-PROCESSING ENZYME"/>
    <property type="match status" value="1"/>
</dbReference>
<name>A0A9X1WQI6_9BACL</name>
<reference evidence="4" key="1">
    <citation type="submission" date="2022-04" db="EMBL/GenBank/DDBJ databases">
        <title>Paenibacillus mangrovi sp. nov., a novel endophytic bacterium isolated from bark of Kandelia candel.</title>
        <authorList>
            <person name="Tuo L."/>
        </authorList>
    </citation>
    <scope>NUCLEOTIDE SEQUENCE</scope>
    <source>
        <strain evidence="4">KQZ6P-2</strain>
    </source>
</reference>
<keyword evidence="2" id="KW-1133">Transmembrane helix</keyword>
<proteinExistence type="inferred from homology"/>
<keyword evidence="2" id="KW-0812">Transmembrane</keyword>
<dbReference type="GO" id="GO:0006465">
    <property type="term" value="P:signal peptide processing"/>
    <property type="evidence" value="ECO:0007669"/>
    <property type="project" value="TreeGrafter"/>
</dbReference>
<organism evidence="4 5">
    <name type="scientific">Paenibacillus mangrovi</name>
    <dbReference type="NCBI Taxonomy" id="2931978"/>
    <lineage>
        <taxon>Bacteria</taxon>
        <taxon>Bacillati</taxon>
        <taxon>Bacillota</taxon>
        <taxon>Bacilli</taxon>
        <taxon>Bacillales</taxon>
        <taxon>Paenibacillaceae</taxon>
        <taxon>Paenibacillus</taxon>
    </lineage>
</organism>
<dbReference type="AlphaFoldDB" id="A0A9X1WQI6"/>
<dbReference type="PANTHER" id="PTHR30487:SF0">
    <property type="entry name" value="PREPILIN LEADER PEPTIDASE_N-METHYLTRANSFERASE-RELATED"/>
    <property type="match status" value="1"/>
</dbReference>
<dbReference type="InterPro" id="IPR000045">
    <property type="entry name" value="Prepilin_IV_endopep_pep"/>
</dbReference>
<dbReference type="Gene3D" id="1.20.120.1220">
    <property type="match status" value="1"/>
</dbReference>
<evidence type="ECO:0000256" key="1">
    <source>
        <dbReference type="ARBA" id="ARBA00005801"/>
    </source>
</evidence>
<evidence type="ECO:0000313" key="5">
    <source>
        <dbReference type="Proteomes" id="UP001139347"/>
    </source>
</evidence>
<dbReference type="RefSeq" id="WP_244723821.1">
    <property type="nucleotide sequence ID" value="NZ_JALIRP010000003.1"/>
</dbReference>
<evidence type="ECO:0000313" key="4">
    <source>
        <dbReference type="EMBL" id="MCJ8011833.1"/>
    </source>
</evidence>
<comment type="similarity">
    <text evidence="1">Belongs to the peptidase A24 family.</text>
</comment>
<accession>A0A9X1WQI6</accession>
<dbReference type="GO" id="GO:0004190">
    <property type="term" value="F:aspartic-type endopeptidase activity"/>
    <property type="evidence" value="ECO:0007669"/>
    <property type="project" value="InterPro"/>
</dbReference>
<keyword evidence="5" id="KW-1185">Reference proteome</keyword>
<sequence length="142" mass="15376">MTIVPAAVFALLLLLCSYHDLKRRTIPNGFTASILALGLLNSVLDRSIPEAISGILLPALPLMLIRSRTRGIGAGDIKLIAAIGCWIGWLPNLYVFLIACTAALLFAVARKLWSGTRTHSLPFAPFLFLAVLSLYIIGFTLL</sequence>
<dbReference type="Proteomes" id="UP001139347">
    <property type="component" value="Unassembled WGS sequence"/>
</dbReference>
<feature type="transmembrane region" description="Helical" evidence="2">
    <location>
        <begin position="121"/>
        <end position="141"/>
    </location>
</feature>
<protein>
    <submittedName>
        <fullName evidence="4">A24 family peptidase</fullName>
    </submittedName>
</protein>
<feature type="domain" description="Prepilin type IV endopeptidase peptidase" evidence="3">
    <location>
        <begin position="8"/>
        <end position="108"/>
    </location>
</feature>
<dbReference type="GO" id="GO:0005886">
    <property type="term" value="C:plasma membrane"/>
    <property type="evidence" value="ECO:0007669"/>
    <property type="project" value="TreeGrafter"/>
</dbReference>
<dbReference type="EMBL" id="JALIRP010000003">
    <property type="protein sequence ID" value="MCJ8011833.1"/>
    <property type="molecule type" value="Genomic_DNA"/>
</dbReference>
<dbReference type="Pfam" id="PF01478">
    <property type="entry name" value="Peptidase_A24"/>
    <property type="match status" value="1"/>
</dbReference>
<comment type="caution">
    <text evidence="4">The sequence shown here is derived from an EMBL/GenBank/DDBJ whole genome shotgun (WGS) entry which is preliminary data.</text>
</comment>
<evidence type="ECO:0000256" key="2">
    <source>
        <dbReference type="SAM" id="Phobius"/>
    </source>
</evidence>
<evidence type="ECO:0000259" key="3">
    <source>
        <dbReference type="Pfam" id="PF01478"/>
    </source>
</evidence>
<feature type="transmembrane region" description="Helical" evidence="2">
    <location>
        <begin position="77"/>
        <end position="109"/>
    </location>
</feature>